<evidence type="ECO:0000313" key="2">
    <source>
        <dbReference type="EMBL" id="PVU95667.1"/>
    </source>
</evidence>
<dbReference type="GO" id="GO:0006281">
    <property type="term" value="P:DNA repair"/>
    <property type="evidence" value="ECO:0007669"/>
    <property type="project" value="TreeGrafter"/>
</dbReference>
<reference evidence="2 3" key="1">
    <citation type="journal article" date="2018" name="MBio">
        <title>Comparative Genomics Reveals the Core Gene Toolbox for the Fungus-Insect Symbiosis.</title>
        <authorList>
            <person name="Wang Y."/>
            <person name="Stata M."/>
            <person name="Wang W."/>
            <person name="Stajich J.E."/>
            <person name="White M.M."/>
            <person name="Moncalvo J.M."/>
        </authorList>
    </citation>
    <scope>NUCLEOTIDE SEQUENCE [LARGE SCALE GENOMIC DNA]</scope>
    <source>
        <strain evidence="2 3">AUS-77-4</strain>
    </source>
</reference>
<evidence type="ECO:0000313" key="3">
    <source>
        <dbReference type="Proteomes" id="UP000245699"/>
    </source>
</evidence>
<proteinExistence type="predicted"/>
<feature type="domain" description="WLM" evidence="1">
    <location>
        <begin position="1"/>
        <end position="135"/>
    </location>
</feature>
<dbReference type="PANTHER" id="PTHR46622">
    <property type="entry name" value="DNA-DEPENDENT METALLOPROTEASE WSS1"/>
    <property type="match status" value="1"/>
</dbReference>
<dbReference type="STRING" id="61424.A0A2T9YTJ6"/>
<protein>
    <recommendedName>
        <fullName evidence="1">WLM domain-containing protein</fullName>
    </recommendedName>
</protein>
<comment type="caution">
    <text evidence="2">The sequence shown here is derived from an EMBL/GenBank/DDBJ whole genome shotgun (WGS) entry which is preliminary data.</text>
</comment>
<accession>A0A2T9YTJ6</accession>
<dbReference type="AlphaFoldDB" id="A0A2T9YTJ6"/>
<gene>
    <name evidence="2" type="ORF">BB559_002644</name>
</gene>
<organism evidence="2 3">
    <name type="scientific">Furculomyces boomerangus</name>
    <dbReference type="NCBI Taxonomy" id="61424"/>
    <lineage>
        <taxon>Eukaryota</taxon>
        <taxon>Fungi</taxon>
        <taxon>Fungi incertae sedis</taxon>
        <taxon>Zoopagomycota</taxon>
        <taxon>Kickxellomycotina</taxon>
        <taxon>Harpellomycetes</taxon>
        <taxon>Harpellales</taxon>
        <taxon>Harpellaceae</taxon>
        <taxon>Furculomyces</taxon>
    </lineage>
</organism>
<name>A0A2T9YTJ6_9FUNG</name>
<dbReference type="PROSITE" id="PS51397">
    <property type="entry name" value="WLM"/>
    <property type="match status" value="1"/>
</dbReference>
<dbReference type="GO" id="GO:0005634">
    <property type="term" value="C:nucleus"/>
    <property type="evidence" value="ECO:0007669"/>
    <property type="project" value="TreeGrafter"/>
</dbReference>
<dbReference type="GO" id="GO:0008237">
    <property type="term" value="F:metallopeptidase activity"/>
    <property type="evidence" value="ECO:0007669"/>
    <property type="project" value="TreeGrafter"/>
</dbReference>
<dbReference type="InterPro" id="IPR013536">
    <property type="entry name" value="WLM_dom"/>
</dbReference>
<evidence type="ECO:0000259" key="1">
    <source>
        <dbReference type="PROSITE" id="PS51397"/>
    </source>
</evidence>
<dbReference type="Pfam" id="PF08325">
    <property type="entry name" value="WLM"/>
    <property type="match status" value="1"/>
</dbReference>
<dbReference type="InterPro" id="IPR053000">
    <property type="entry name" value="WSS1-like_metalloprotease"/>
</dbReference>
<dbReference type="Proteomes" id="UP000245699">
    <property type="component" value="Unassembled WGS sequence"/>
</dbReference>
<dbReference type="OrthoDB" id="261960at2759"/>
<sequence>MEKRGWKVSKLTEFFPKDRFLLGININKTFQIKIRLREPHNYNNFIRYEDLLGTLLHELVHIIRSPHDDEFYMILLELKRELATLIIKGFRGEGFLSDGKKLGSSRVQIGSFLEGTNGSNDIKRKMQEAAERRYYKTKNNAKQNSGLAAITGGSSVNPTNKADIRQMMANAAEKRLGMIEKNITKNTTKISNNDDGDTDIIFEVPIIITENQTPLKKKLESESSPKKLILQNKNRKIGAVPEEPILID</sequence>
<dbReference type="EMBL" id="MBFT01000175">
    <property type="protein sequence ID" value="PVU95667.1"/>
    <property type="molecule type" value="Genomic_DNA"/>
</dbReference>
<dbReference type="PANTHER" id="PTHR46622:SF1">
    <property type="entry name" value="DNA-DEPENDENT METALLOPROTEASE WSS1"/>
    <property type="match status" value="1"/>
</dbReference>
<keyword evidence="3" id="KW-1185">Reference proteome</keyword>